<dbReference type="InterPro" id="IPR000531">
    <property type="entry name" value="Beta-barrel_TonB"/>
</dbReference>
<dbReference type="InterPro" id="IPR039426">
    <property type="entry name" value="TonB-dep_rcpt-like"/>
</dbReference>
<keyword evidence="1" id="KW-1134">Transmembrane beta strand</keyword>
<keyword evidence="1" id="KW-0813">Transport</keyword>
<evidence type="ECO:0000259" key="5">
    <source>
        <dbReference type="Pfam" id="PF07715"/>
    </source>
</evidence>
<gene>
    <name evidence="6" type="ORF">EDB95_2330</name>
</gene>
<feature type="domain" description="TonB-dependent receptor plug" evidence="5">
    <location>
        <begin position="126"/>
        <end position="232"/>
    </location>
</feature>
<name>A0A4R8DV57_9BACT</name>
<sequence length="1027" mass="112717">MKRLSCLLLTLLVLLSVKAQDKLTEVKGIVQNDKGDPLQGVSVIAHNTRNSFSAGAQTDAGGVFTFPKLPSGGEYSFSFSNVGYESQTLSGYRLKPGTTVSLVVKLLQTVQSLNDLVVVGYVAVRKRDLTGSVGIANPDDVKKTATYDIARSLQGQVAGVSVQGSGEPGSFVNIKIRGVSSLNDNNPLFVIDGVPIINEAPYDFPIDDIESIQVLKDASAGAIYGSRAAAGVIIITTKKGKSGPMQLHYNAYYGVQNIPKKLPLTDRVQYQQITDAAETNAGLPLAPANDPTSPQYISNVNTNWQDAAFKTGIIQNHDLNFSGGGLNTTYNVSLNYFDQTATVRGGPGEPKYNRYNFNANIQSKAGIISFGARASYTQSHKQDLTYPHLHPNIGNEIVDLDRAIPTVPVYDTSRLGGFGGTNQITQKAIVLNIIGMNNLLDNYSNRNRFLGNAWVEVEPLHNLKYKMNLVYDWTDTRDFFFEPQYDLGWYYLNTIAYMTDTRGSQYTGLIENLLTYHLETGRHTLDLLAGQSFEKDDEQFLEGIESGFKPPYFYSFGTGDPTTASVQSGEQTATLSAWLGRLNYNFDQRYLVTVNFRRDGSSKFSPDNRWGNFASVAGAWNISNEKFIHLPKFINYAKLRGGTGTTGNQNFPSNYAFTAYINSNANYLFATVPNAGPDQVLASGSIQTQVADPTIKWETKVTSSVGLDLGLFHNMEFTAEYFINTSKDLIAQPPIPLSVGATNTPYVNAASLRNSGLEFTLTYKKRVGAVDLSVTGNAHTLHNKVLKLGGTNDPIYGAESKTEVGHEVGEIYGYVTQGIFQNASDIAKHATQPNAAPGDIKFKDLNGDGVIDANDQQYLGSAIPKLYYGLNVGASWKNVDFSIFFQGNEGNKIVNGLYQTLMAGQYTNHYIDELNYWTPTHTNTNIPRPIIGDPNGNDRASDRWVENGSYVRLQNTQLGYTVPQGMLARTHVVKTARLYVSGQNLWTLTKYRGYDPDIISDGLFSRGFDYGSFPNPRTVMFGVQVGF</sequence>
<keyword evidence="7" id="KW-1185">Reference proteome</keyword>
<dbReference type="Pfam" id="PF00593">
    <property type="entry name" value="TonB_dep_Rec_b-barrel"/>
    <property type="match status" value="1"/>
</dbReference>
<keyword evidence="1 2" id="KW-0472">Membrane</keyword>
<dbReference type="Pfam" id="PF13620">
    <property type="entry name" value="CarboxypepD_reg"/>
    <property type="match status" value="1"/>
</dbReference>
<protein>
    <submittedName>
        <fullName evidence="6">TonB-linked SusC/RagA family outer membrane protein</fullName>
    </submittedName>
</protein>
<comment type="caution">
    <text evidence="6">The sequence shown here is derived from an EMBL/GenBank/DDBJ whole genome shotgun (WGS) entry which is preliminary data.</text>
</comment>
<dbReference type="Gene3D" id="2.170.130.10">
    <property type="entry name" value="TonB-dependent receptor, plug domain"/>
    <property type="match status" value="1"/>
</dbReference>
<dbReference type="SUPFAM" id="SSF56935">
    <property type="entry name" value="Porins"/>
    <property type="match status" value="1"/>
</dbReference>
<dbReference type="RefSeq" id="WP_162852556.1">
    <property type="nucleotide sequence ID" value="NZ_SODV01000001.1"/>
</dbReference>
<evidence type="ECO:0000313" key="7">
    <source>
        <dbReference type="Proteomes" id="UP000294498"/>
    </source>
</evidence>
<dbReference type="SUPFAM" id="SSF49464">
    <property type="entry name" value="Carboxypeptidase regulatory domain-like"/>
    <property type="match status" value="1"/>
</dbReference>
<comment type="subcellular location">
    <subcellularLocation>
        <location evidence="1">Cell outer membrane</location>
        <topology evidence="1">Multi-pass membrane protein</topology>
    </subcellularLocation>
</comment>
<dbReference type="PROSITE" id="PS52016">
    <property type="entry name" value="TONB_DEPENDENT_REC_3"/>
    <property type="match status" value="1"/>
</dbReference>
<evidence type="ECO:0000256" key="1">
    <source>
        <dbReference type="PROSITE-ProRule" id="PRU01360"/>
    </source>
</evidence>
<dbReference type="NCBIfam" id="TIGR04057">
    <property type="entry name" value="SusC_RagA_signa"/>
    <property type="match status" value="1"/>
</dbReference>
<keyword evidence="1" id="KW-0812">Transmembrane</keyword>
<dbReference type="InterPro" id="IPR023996">
    <property type="entry name" value="TonB-dep_OMP_SusC/RagA"/>
</dbReference>
<dbReference type="Pfam" id="PF07715">
    <property type="entry name" value="Plug"/>
    <property type="match status" value="1"/>
</dbReference>
<dbReference type="EMBL" id="SODV01000001">
    <property type="protein sequence ID" value="TDX01297.1"/>
    <property type="molecule type" value="Genomic_DNA"/>
</dbReference>
<keyword evidence="3" id="KW-0732">Signal</keyword>
<dbReference type="Proteomes" id="UP000294498">
    <property type="component" value="Unassembled WGS sequence"/>
</dbReference>
<accession>A0A4R8DV57</accession>
<evidence type="ECO:0000259" key="4">
    <source>
        <dbReference type="Pfam" id="PF00593"/>
    </source>
</evidence>
<keyword evidence="1" id="KW-0998">Cell outer membrane</keyword>
<feature type="chain" id="PRO_5020571717" evidence="3">
    <location>
        <begin position="20"/>
        <end position="1027"/>
    </location>
</feature>
<feature type="domain" description="TonB-dependent receptor-like beta-barrel" evidence="4">
    <location>
        <begin position="432"/>
        <end position="985"/>
    </location>
</feature>
<dbReference type="Gene3D" id="2.60.40.1120">
    <property type="entry name" value="Carboxypeptidase-like, regulatory domain"/>
    <property type="match status" value="1"/>
</dbReference>
<dbReference type="InterPro" id="IPR012910">
    <property type="entry name" value="Plug_dom"/>
</dbReference>
<dbReference type="InterPro" id="IPR023997">
    <property type="entry name" value="TonB-dep_OMP_SusC/RagA_CS"/>
</dbReference>
<dbReference type="GO" id="GO:0009279">
    <property type="term" value="C:cell outer membrane"/>
    <property type="evidence" value="ECO:0007669"/>
    <property type="project" value="UniProtKB-SubCell"/>
</dbReference>
<organism evidence="6 7">
    <name type="scientific">Dinghuibacter silviterrae</name>
    <dbReference type="NCBI Taxonomy" id="1539049"/>
    <lineage>
        <taxon>Bacteria</taxon>
        <taxon>Pseudomonadati</taxon>
        <taxon>Bacteroidota</taxon>
        <taxon>Chitinophagia</taxon>
        <taxon>Chitinophagales</taxon>
        <taxon>Chitinophagaceae</taxon>
        <taxon>Dinghuibacter</taxon>
    </lineage>
</organism>
<feature type="signal peptide" evidence="3">
    <location>
        <begin position="1"/>
        <end position="19"/>
    </location>
</feature>
<dbReference type="InterPro" id="IPR008969">
    <property type="entry name" value="CarboxyPept-like_regulatory"/>
</dbReference>
<keyword evidence="2" id="KW-0798">TonB box</keyword>
<dbReference type="InterPro" id="IPR037066">
    <property type="entry name" value="Plug_dom_sf"/>
</dbReference>
<comment type="similarity">
    <text evidence="1 2">Belongs to the TonB-dependent receptor family.</text>
</comment>
<reference evidence="6 7" key="1">
    <citation type="submission" date="2019-03" db="EMBL/GenBank/DDBJ databases">
        <title>Genomic Encyclopedia of Type Strains, Phase IV (KMG-IV): sequencing the most valuable type-strain genomes for metagenomic binning, comparative biology and taxonomic classification.</title>
        <authorList>
            <person name="Goeker M."/>
        </authorList>
    </citation>
    <scope>NUCLEOTIDE SEQUENCE [LARGE SCALE GENOMIC DNA]</scope>
    <source>
        <strain evidence="6 7">DSM 100059</strain>
    </source>
</reference>
<dbReference type="AlphaFoldDB" id="A0A4R8DV57"/>
<evidence type="ECO:0000256" key="3">
    <source>
        <dbReference type="SAM" id="SignalP"/>
    </source>
</evidence>
<evidence type="ECO:0000313" key="6">
    <source>
        <dbReference type="EMBL" id="TDX01297.1"/>
    </source>
</evidence>
<proteinExistence type="inferred from homology"/>
<evidence type="ECO:0000256" key="2">
    <source>
        <dbReference type="RuleBase" id="RU003357"/>
    </source>
</evidence>
<dbReference type="NCBIfam" id="TIGR04056">
    <property type="entry name" value="OMP_RagA_SusC"/>
    <property type="match status" value="1"/>
</dbReference>